<gene>
    <name evidence="2" type="ORF">C1O25_02920</name>
</gene>
<accession>A0ABX4WF34</accession>
<dbReference type="SUPFAM" id="SSF53850">
    <property type="entry name" value="Periplasmic binding protein-like II"/>
    <property type="match status" value="1"/>
</dbReference>
<name>A0ABX4WF34_VIBDI</name>
<dbReference type="RefSeq" id="WP_102967724.1">
    <property type="nucleotide sequence ID" value="NZ_POSM01000002.1"/>
</dbReference>
<dbReference type="Proteomes" id="UP000236547">
    <property type="component" value="Unassembled WGS sequence"/>
</dbReference>
<keyword evidence="1" id="KW-0732">Signal</keyword>
<evidence type="ECO:0000313" key="3">
    <source>
        <dbReference type="Proteomes" id="UP000236547"/>
    </source>
</evidence>
<protein>
    <submittedName>
        <fullName evidence="2">ABC transporter substrate-binding protein</fullName>
    </submittedName>
</protein>
<proteinExistence type="predicted"/>
<evidence type="ECO:0000313" key="2">
    <source>
        <dbReference type="EMBL" id="PNI03203.1"/>
    </source>
</evidence>
<feature type="signal peptide" evidence="1">
    <location>
        <begin position="1"/>
        <end position="21"/>
    </location>
</feature>
<organism evidence="2 3">
    <name type="scientific">Vibrio diazotrophicus</name>
    <dbReference type="NCBI Taxonomy" id="685"/>
    <lineage>
        <taxon>Bacteria</taxon>
        <taxon>Pseudomonadati</taxon>
        <taxon>Pseudomonadota</taxon>
        <taxon>Gammaproteobacteria</taxon>
        <taxon>Vibrionales</taxon>
        <taxon>Vibrionaceae</taxon>
        <taxon>Vibrio</taxon>
    </lineage>
</organism>
<comment type="caution">
    <text evidence="2">The sequence shown here is derived from an EMBL/GenBank/DDBJ whole genome shotgun (WGS) entry which is preliminary data.</text>
</comment>
<dbReference type="EMBL" id="POSM01000002">
    <property type="protein sequence ID" value="PNI03203.1"/>
    <property type="molecule type" value="Genomic_DNA"/>
</dbReference>
<evidence type="ECO:0000256" key="1">
    <source>
        <dbReference type="SAM" id="SignalP"/>
    </source>
</evidence>
<dbReference type="PROSITE" id="PS51257">
    <property type="entry name" value="PROKAR_LIPOPROTEIN"/>
    <property type="match status" value="1"/>
</dbReference>
<reference evidence="2 3" key="1">
    <citation type="submission" date="2018-01" db="EMBL/GenBank/DDBJ databases">
        <title>Draft genome sequences of six Vibrio diazotrophicus strains isolated from deep-sea sediments of the Baltic Sea.</title>
        <authorList>
            <person name="Castillo D."/>
            <person name="Vandieken V."/>
            <person name="Chiang O."/>
            <person name="Middelboe M."/>
        </authorList>
    </citation>
    <scope>NUCLEOTIDE SEQUENCE [LARGE SCALE GENOMIC DNA]</scope>
    <source>
        <strain evidence="2 3">65.10M</strain>
    </source>
</reference>
<keyword evidence="3" id="KW-1185">Reference proteome</keyword>
<feature type="chain" id="PRO_5046051124" evidence="1">
    <location>
        <begin position="22"/>
        <end position="285"/>
    </location>
</feature>
<sequence length="285" mass="32444">MKLQQSLALLFLASLSSIACAAPLKVAGIPDDKKLHLTLVKEVVKRSDRFDGIEYIYAQTGQPADTRLQADLESGKLDILWTATSTDLEKRFIPVRFPIFRGLLGMRIGLIHQKDSQLLSSVQSKADLMRFKICSGKTWPDTHILDANGLVTAQSLKYPNMFEMMLAGNRCHFFARGVMEPFAEVAYHPELPLAVDSNIMLRYRMPYMIFVSKSNPDLADHLLEIMTEIFDEGLYEEMFFNDSEVKAVLSQANLDNRVIIELDNPYLTDETRSIPERFFYNPLQP</sequence>